<sequence>MNEPKSDEENVNQEYRCDMAAYTSWKKKDSAARGILIISMNDDLMYEYHQYPTHAI</sequence>
<protein>
    <submittedName>
        <fullName evidence="1">Uncharacterized protein</fullName>
    </submittedName>
</protein>
<evidence type="ECO:0000313" key="2">
    <source>
        <dbReference type="Proteomes" id="UP000008311"/>
    </source>
</evidence>
<dbReference type="EMBL" id="EQ974058">
    <property type="protein sequence ID" value="EEF34650.1"/>
    <property type="molecule type" value="Genomic_DNA"/>
</dbReference>
<evidence type="ECO:0000313" key="1">
    <source>
        <dbReference type="EMBL" id="EEF34650.1"/>
    </source>
</evidence>
<dbReference type="InParanoid" id="B9SP18"/>
<proteinExistence type="predicted"/>
<reference evidence="2" key="1">
    <citation type="journal article" date="2010" name="Nat. Biotechnol.">
        <title>Draft genome sequence of the oilseed species Ricinus communis.</title>
        <authorList>
            <person name="Chan A.P."/>
            <person name="Crabtree J."/>
            <person name="Zhao Q."/>
            <person name="Lorenzi H."/>
            <person name="Orvis J."/>
            <person name="Puiu D."/>
            <person name="Melake-Berhan A."/>
            <person name="Jones K.M."/>
            <person name="Redman J."/>
            <person name="Chen G."/>
            <person name="Cahoon E.B."/>
            <person name="Gedil M."/>
            <person name="Stanke M."/>
            <person name="Haas B.J."/>
            <person name="Wortman J.R."/>
            <person name="Fraser-Liggett C.M."/>
            <person name="Ravel J."/>
            <person name="Rabinowicz P.D."/>
        </authorList>
    </citation>
    <scope>NUCLEOTIDE SEQUENCE [LARGE SCALE GENOMIC DNA]</scope>
    <source>
        <strain evidence="2">cv. Hale</strain>
    </source>
</reference>
<dbReference type="Proteomes" id="UP000008311">
    <property type="component" value="Unassembled WGS sequence"/>
</dbReference>
<dbReference type="AlphaFoldDB" id="B9SP18"/>
<gene>
    <name evidence="1" type="ORF">RCOM_1248110</name>
</gene>
<accession>B9SP18</accession>
<name>B9SP18_RICCO</name>
<keyword evidence="2" id="KW-1185">Reference proteome</keyword>
<organism evidence="1 2">
    <name type="scientific">Ricinus communis</name>
    <name type="common">Castor bean</name>
    <dbReference type="NCBI Taxonomy" id="3988"/>
    <lineage>
        <taxon>Eukaryota</taxon>
        <taxon>Viridiplantae</taxon>
        <taxon>Streptophyta</taxon>
        <taxon>Embryophyta</taxon>
        <taxon>Tracheophyta</taxon>
        <taxon>Spermatophyta</taxon>
        <taxon>Magnoliopsida</taxon>
        <taxon>eudicotyledons</taxon>
        <taxon>Gunneridae</taxon>
        <taxon>Pentapetalae</taxon>
        <taxon>rosids</taxon>
        <taxon>fabids</taxon>
        <taxon>Malpighiales</taxon>
        <taxon>Euphorbiaceae</taxon>
        <taxon>Acalyphoideae</taxon>
        <taxon>Acalypheae</taxon>
        <taxon>Ricinus</taxon>
    </lineage>
</organism>